<keyword evidence="5 6" id="KW-0676">Redox-active center</keyword>
<dbReference type="EC" id="1.11.1.28" evidence="6"/>
<dbReference type="RefSeq" id="WP_379875182.1">
    <property type="nucleotide sequence ID" value="NZ_JBHUIP010000003.1"/>
</dbReference>
<keyword evidence="4 6" id="KW-1015">Disulfide bond</keyword>
<dbReference type="Proteomes" id="UP001597295">
    <property type="component" value="Unassembled WGS sequence"/>
</dbReference>
<dbReference type="Gene3D" id="1.20.1290.10">
    <property type="entry name" value="AhpD-like"/>
    <property type="match status" value="1"/>
</dbReference>
<reference evidence="9" key="1">
    <citation type="journal article" date="2019" name="Int. J. Syst. Evol. Microbiol.">
        <title>The Global Catalogue of Microorganisms (GCM) 10K type strain sequencing project: providing services to taxonomists for standard genome sequencing and annotation.</title>
        <authorList>
            <consortium name="The Broad Institute Genomics Platform"/>
            <consortium name="The Broad Institute Genome Sequencing Center for Infectious Disease"/>
            <person name="Wu L."/>
            <person name="Ma J."/>
        </authorList>
    </citation>
    <scope>NUCLEOTIDE SEQUENCE [LARGE SCALE GENOMIC DNA]</scope>
    <source>
        <strain evidence="9">CGMCC 1.19062</strain>
    </source>
</reference>
<gene>
    <name evidence="6" type="primary">ahpD</name>
    <name evidence="8" type="ORF">ACFSM5_05135</name>
</gene>
<feature type="disulfide bond" description="Interchain (with AhpC); in linked form" evidence="6">
    <location>
        <position position="134"/>
    </location>
</feature>
<keyword evidence="9" id="KW-1185">Reference proteome</keyword>
<keyword evidence="2 6" id="KW-0049">Antioxidant</keyword>
<protein>
    <recommendedName>
        <fullName evidence="6">Alkyl hydroperoxide reductase AhpD</fullName>
        <ecNumber evidence="6">1.11.1.28</ecNumber>
    </recommendedName>
    <alternativeName>
        <fullName evidence="6">Alkylhydroperoxidase AhpD</fullName>
    </alternativeName>
</protein>
<dbReference type="InterPro" id="IPR004674">
    <property type="entry name" value="AhpD"/>
</dbReference>
<feature type="active site" description="Proton donor" evidence="6">
    <location>
        <position position="131"/>
    </location>
</feature>
<dbReference type="HAMAP" id="MF_01676">
    <property type="entry name" value="AhpD"/>
    <property type="match status" value="1"/>
</dbReference>
<evidence type="ECO:0000313" key="8">
    <source>
        <dbReference type="EMBL" id="MFD2262262.1"/>
    </source>
</evidence>
<proteinExistence type="inferred from homology"/>
<comment type="caution">
    <text evidence="8">The sequence shown here is derived from an EMBL/GenBank/DDBJ whole genome shotgun (WGS) entry which is preliminary data.</text>
</comment>
<keyword evidence="1 6" id="KW-0575">Peroxidase</keyword>
<evidence type="ECO:0000256" key="6">
    <source>
        <dbReference type="HAMAP-Rule" id="MF_01676"/>
    </source>
</evidence>
<comment type="similarity">
    <text evidence="6">Belongs to the AhpD family.</text>
</comment>
<evidence type="ECO:0000313" key="9">
    <source>
        <dbReference type="Proteomes" id="UP001597295"/>
    </source>
</evidence>
<sequence>MSIEQLKSAMPDYAKDTKLNIGAVLSQPMLSAKQTWGTALACALASRNATVIKAIGAEAAAHLDATETAAAKTAASLMAMNNIYYRFVHLSSTPDFATMRAGLRMNGIANHGTDPLTFELISLAVSAINGCGRCIESHEHEVYQKGATKEQVQAVVKIASVIHAVAATLEGAEALGDTPAA</sequence>
<name>A0ABW5DMK1_9PROT</name>
<evidence type="ECO:0000256" key="2">
    <source>
        <dbReference type="ARBA" id="ARBA00022862"/>
    </source>
</evidence>
<feature type="domain" description="Carboxymuconolactone decarboxylase-like" evidence="7">
    <location>
        <begin position="94"/>
        <end position="175"/>
    </location>
</feature>
<dbReference type="SUPFAM" id="SSF69118">
    <property type="entry name" value="AhpD-like"/>
    <property type="match status" value="1"/>
</dbReference>
<evidence type="ECO:0000256" key="3">
    <source>
        <dbReference type="ARBA" id="ARBA00023002"/>
    </source>
</evidence>
<dbReference type="InterPro" id="IPR004675">
    <property type="entry name" value="AhpD_core"/>
</dbReference>
<comment type="function">
    <text evidence="6">Antioxidant protein with alkyl hydroperoxidase activity. Required for the reduction of the AhpC active site cysteine residues and for the regeneration of the AhpC enzyme activity.</text>
</comment>
<evidence type="ECO:0000256" key="4">
    <source>
        <dbReference type="ARBA" id="ARBA00023157"/>
    </source>
</evidence>
<dbReference type="Pfam" id="PF02627">
    <property type="entry name" value="CMD"/>
    <property type="match status" value="1"/>
</dbReference>
<dbReference type="PANTHER" id="PTHR33930:SF7">
    <property type="entry name" value="ALKYL HYDROPEROXIDE REDUCTASE AHPD"/>
    <property type="match status" value="1"/>
</dbReference>
<evidence type="ECO:0000256" key="5">
    <source>
        <dbReference type="ARBA" id="ARBA00023284"/>
    </source>
</evidence>
<organism evidence="8 9">
    <name type="scientific">Lacibacterium aquatile</name>
    <dbReference type="NCBI Taxonomy" id="1168082"/>
    <lineage>
        <taxon>Bacteria</taxon>
        <taxon>Pseudomonadati</taxon>
        <taxon>Pseudomonadota</taxon>
        <taxon>Alphaproteobacteria</taxon>
        <taxon>Rhodospirillales</taxon>
        <taxon>Rhodospirillaceae</taxon>
    </lineage>
</organism>
<dbReference type="PANTHER" id="PTHR33930">
    <property type="entry name" value="ALKYL HYDROPEROXIDE REDUCTASE AHPD"/>
    <property type="match status" value="1"/>
</dbReference>
<comment type="catalytic activity">
    <reaction evidence="6">
        <text>N(6)-[(R)-dihydrolipoyl]-L-lysyl-[lipoyl-carrier protein] + a hydroperoxide = N(6)-[(R)-lipoyl]-L-lysyl-[lipoyl-carrier protein] + an alcohol + H2O</text>
        <dbReference type="Rhea" id="RHEA:62636"/>
        <dbReference type="Rhea" id="RHEA-COMP:10502"/>
        <dbReference type="Rhea" id="RHEA-COMP:16355"/>
        <dbReference type="ChEBI" id="CHEBI:15377"/>
        <dbReference type="ChEBI" id="CHEBI:30879"/>
        <dbReference type="ChEBI" id="CHEBI:35924"/>
        <dbReference type="ChEBI" id="CHEBI:83099"/>
        <dbReference type="ChEBI" id="CHEBI:83100"/>
        <dbReference type="EC" id="1.11.1.28"/>
    </reaction>
</comment>
<dbReference type="InterPro" id="IPR029032">
    <property type="entry name" value="AhpD-like"/>
</dbReference>
<evidence type="ECO:0000256" key="1">
    <source>
        <dbReference type="ARBA" id="ARBA00022559"/>
    </source>
</evidence>
<evidence type="ECO:0000259" key="7">
    <source>
        <dbReference type="Pfam" id="PF02627"/>
    </source>
</evidence>
<feature type="active site" description="Cysteine sulfenic acid (-SOH) intermediate" evidence="6">
    <location>
        <position position="134"/>
    </location>
</feature>
<dbReference type="EMBL" id="JBHUIP010000003">
    <property type="protein sequence ID" value="MFD2262262.1"/>
    <property type="molecule type" value="Genomic_DNA"/>
</dbReference>
<keyword evidence="3 6" id="KW-0560">Oxidoreductase</keyword>
<dbReference type="InterPro" id="IPR003779">
    <property type="entry name" value="CMD-like"/>
</dbReference>
<feature type="disulfide bond" evidence="6">
    <location>
        <begin position="131"/>
        <end position="134"/>
    </location>
</feature>
<dbReference type="NCBIfam" id="TIGR00777">
    <property type="entry name" value="ahpD"/>
    <property type="match status" value="1"/>
</dbReference>
<accession>A0ABW5DMK1</accession>
<dbReference type="NCBIfam" id="TIGR00778">
    <property type="entry name" value="ahpD_dom"/>
    <property type="match status" value="1"/>
</dbReference>